<dbReference type="InterPro" id="IPR001505">
    <property type="entry name" value="Copper_CuA"/>
</dbReference>
<keyword evidence="14 18" id="KW-0186">Copper</keyword>
<comment type="function">
    <text evidence="18">Component of the cytochrome c oxidase, the last enzyme in the mitochondrial electron transport chain which drives oxidative phosphorylation. The respiratory chain contains 3 multisubunit complexes succinate dehydrogenase (complex II, CII), ubiquinol-cytochrome c oxidoreductase (cytochrome b-c1 complex, complex III, CIII) and cytochrome c oxidase (complex IV, CIV), that cooperate to transfer electrons derived from NADH and succinate to molecular oxygen, creating an electrochemical gradient over the inner membrane that drives transmembrane transport and the ATP synthase. Cytochrome c oxidase is the component of the respiratory chain that catalyzes the reduction of oxygen to water. Electrons originating from reduced cytochrome c in the intermembrane space (IMS) are transferred via the dinuclear copper A center (CU(A)) of subunit 2 and heme A of subunit 1 to the active site in subunit 1, a binuclear center (BNC) formed by heme A3 and copper B (CU(B)). The BNC reduces molecular oxygen to 2 water molecules using 4 electrons from cytochrome c in the IMS and 4 protons from the mitochondrial matrix.</text>
</comment>
<evidence type="ECO:0000256" key="3">
    <source>
        <dbReference type="ARBA" id="ARBA00011164"/>
    </source>
</evidence>
<dbReference type="AlphaFoldDB" id="A0A3Q8U9V7"/>
<evidence type="ECO:0000256" key="10">
    <source>
        <dbReference type="ARBA" id="ARBA00022842"/>
    </source>
</evidence>
<evidence type="ECO:0000256" key="8">
    <source>
        <dbReference type="ARBA" id="ARBA00022723"/>
    </source>
</evidence>
<feature type="transmembrane region" description="Helical" evidence="19">
    <location>
        <begin position="26"/>
        <end position="51"/>
    </location>
</feature>
<evidence type="ECO:0000256" key="13">
    <source>
        <dbReference type="ARBA" id="ARBA00022989"/>
    </source>
</evidence>
<evidence type="ECO:0000256" key="12">
    <source>
        <dbReference type="ARBA" id="ARBA00022982"/>
    </source>
</evidence>
<dbReference type="Pfam" id="PF00116">
    <property type="entry name" value="COX2"/>
    <property type="match status" value="1"/>
</dbReference>
<dbReference type="PANTHER" id="PTHR22888">
    <property type="entry name" value="CYTOCHROME C OXIDASE, SUBUNIT II"/>
    <property type="match status" value="1"/>
</dbReference>
<evidence type="ECO:0000256" key="16">
    <source>
        <dbReference type="ARBA" id="ARBA00023136"/>
    </source>
</evidence>
<comment type="catalytic activity">
    <reaction evidence="17">
        <text>4 Fe(II)-[cytochrome c] + O2 + 8 H(+)(in) = 4 Fe(III)-[cytochrome c] + 2 H2O + 4 H(+)(out)</text>
        <dbReference type="Rhea" id="RHEA:11436"/>
        <dbReference type="Rhea" id="RHEA-COMP:10350"/>
        <dbReference type="Rhea" id="RHEA-COMP:14399"/>
        <dbReference type="ChEBI" id="CHEBI:15377"/>
        <dbReference type="ChEBI" id="CHEBI:15378"/>
        <dbReference type="ChEBI" id="CHEBI:15379"/>
        <dbReference type="ChEBI" id="CHEBI:29033"/>
        <dbReference type="ChEBI" id="CHEBI:29034"/>
        <dbReference type="EC" id="7.1.1.9"/>
    </reaction>
    <physiologicalReaction direction="left-to-right" evidence="17">
        <dbReference type="Rhea" id="RHEA:11437"/>
    </physiologicalReaction>
</comment>
<evidence type="ECO:0000256" key="17">
    <source>
        <dbReference type="ARBA" id="ARBA00049512"/>
    </source>
</evidence>
<dbReference type="GO" id="GO:0004129">
    <property type="term" value="F:cytochrome-c oxidase activity"/>
    <property type="evidence" value="ECO:0007669"/>
    <property type="project" value="UniProtKB-EC"/>
</dbReference>
<evidence type="ECO:0000313" key="22">
    <source>
        <dbReference type="EMBL" id="AZL93067.1"/>
    </source>
</evidence>
<proteinExistence type="inferred from homology"/>
<dbReference type="Gene3D" id="2.60.40.420">
    <property type="entry name" value="Cupredoxins - blue copper proteins"/>
    <property type="match status" value="1"/>
</dbReference>
<dbReference type="GO" id="GO:0005507">
    <property type="term" value="F:copper ion binding"/>
    <property type="evidence" value="ECO:0007669"/>
    <property type="project" value="InterPro"/>
</dbReference>
<dbReference type="Gene3D" id="1.10.287.90">
    <property type="match status" value="1"/>
</dbReference>
<dbReference type="InterPro" id="IPR034210">
    <property type="entry name" value="CcO_II_C"/>
</dbReference>
<dbReference type="GO" id="GO:0005743">
    <property type="term" value="C:mitochondrial inner membrane"/>
    <property type="evidence" value="ECO:0007669"/>
    <property type="project" value="UniProtKB-SubCell"/>
</dbReference>
<dbReference type="FunFam" id="2.60.40.420:FF:000001">
    <property type="entry name" value="Cytochrome c oxidase subunit 2"/>
    <property type="match status" value="1"/>
</dbReference>
<organism evidence="22">
    <name type="scientific">Alloxysta sp. ZJUH_2016001</name>
    <dbReference type="NCBI Taxonomy" id="2491149"/>
    <lineage>
        <taxon>Eukaryota</taxon>
        <taxon>Metazoa</taxon>
        <taxon>Ecdysozoa</taxon>
        <taxon>Arthropoda</taxon>
        <taxon>Hexapoda</taxon>
        <taxon>Insecta</taxon>
        <taxon>Pterygota</taxon>
        <taxon>Neoptera</taxon>
        <taxon>Endopterygota</taxon>
        <taxon>Hymenoptera</taxon>
        <taxon>Apocrita</taxon>
        <taxon>Proctotrupomorpha</taxon>
        <taxon>Cynipoidea</taxon>
        <taxon>Figitidae</taxon>
        <taxon>Charipinae</taxon>
        <taxon>Alloxysta</taxon>
    </lineage>
</organism>
<evidence type="ECO:0000259" key="20">
    <source>
        <dbReference type="PROSITE" id="PS50857"/>
    </source>
</evidence>
<dbReference type="InterPro" id="IPR036257">
    <property type="entry name" value="Cyt_c_oxidase_su2_TM_sf"/>
</dbReference>
<dbReference type="PANTHER" id="PTHR22888:SF9">
    <property type="entry name" value="CYTOCHROME C OXIDASE SUBUNIT 2"/>
    <property type="match status" value="1"/>
</dbReference>
<keyword evidence="8 18" id="KW-0479">Metal-binding</keyword>
<keyword evidence="5 18" id="KW-0813">Transport</keyword>
<dbReference type="Pfam" id="PF02790">
    <property type="entry name" value="COX2_TM"/>
    <property type="match status" value="1"/>
</dbReference>
<evidence type="ECO:0000259" key="21">
    <source>
        <dbReference type="PROSITE" id="PS50999"/>
    </source>
</evidence>
<comment type="cofactor">
    <cofactor evidence="18">
        <name>Cu cation</name>
        <dbReference type="ChEBI" id="CHEBI:23378"/>
    </cofactor>
    <text evidence="18">Binds a copper A center.</text>
</comment>
<dbReference type="GO" id="GO:0042773">
    <property type="term" value="P:ATP synthesis coupled electron transport"/>
    <property type="evidence" value="ECO:0007669"/>
    <property type="project" value="TreeGrafter"/>
</dbReference>
<reference evidence="22" key="1">
    <citation type="journal article" date="2018" name="Mol. Phylogenet. Evol.">
        <title>Mitochondrial phylogenomics of the Hymenoptera.</title>
        <authorList>
            <person name="Tang P."/>
            <person name="Zhu J.C."/>
            <person name="Zheng B.Y."/>
            <person name="Wei S.J."/>
            <person name="Sharkey M."/>
            <person name="Chen X.X."/>
            <person name="Vogler A.P."/>
        </authorList>
    </citation>
    <scope>NUCLEOTIDE SEQUENCE</scope>
</reference>
<dbReference type="PRINTS" id="PR01166">
    <property type="entry name" value="CYCOXIDASEII"/>
</dbReference>
<keyword evidence="6 18" id="KW-0679">Respiratory chain</keyword>
<evidence type="ECO:0000256" key="2">
    <source>
        <dbReference type="ARBA" id="ARBA00007866"/>
    </source>
</evidence>
<gene>
    <name evidence="22" type="primary">cox2</name>
</gene>
<dbReference type="PROSITE" id="PS50857">
    <property type="entry name" value="COX2_CUA"/>
    <property type="match status" value="1"/>
</dbReference>
<dbReference type="PROSITE" id="PS00078">
    <property type="entry name" value="COX2"/>
    <property type="match status" value="1"/>
</dbReference>
<keyword evidence="13 19" id="KW-1133">Transmembrane helix</keyword>
<geneLocation type="mitochondrion" evidence="22"/>
<dbReference type="EMBL" id="MG923482">
    <property type="protein sequence ID" value="AZL93067.1"/>
    <property type="molecule type" value="Genomic_DNA"/>
</dbReference>
<keyword evidence="16 18" id="KW-0472">Membrane</keyword>
<accession>A0A3Q8U9V7</accession>
<keyword evidence="12 18" id="KW-0249">Electron transport</keyword>
<comment type="subunit">
    <text evidence="3">Component of the cytochrome c oxidase (complex IV, CIV), a multisubunit enzyme composed of a catalytic core of 3 subunits and several supernumerary subunits. The complex exists as a monomer or a dimer and forms supercomplexes (SCs) in the inner mitochondrial membrane with ubiquinol-cytochrome c oxidoreductase (cytochrome b-c1 complex, complex III, CIII).</text>
</comment>
<evidence type="ECO:0000256" key="11">
    <source>
        <dbReference type="ARBA" id="ARBA00022967"/>
    </source>
</evidence>
<keyword evidence="11" id="KW-1278">Translocase</keyword>
<keyword evidence="10" id="KW-0460">Magnesium</keyword>
<evidence type="ECO:0000256" key="9">
    <source>
        <dbReference type="ARBA" id="ARBA00022792"/>
    </source>
</evidence>
<keyword evidence="7 18" id="KW-0812">Transmembrane</keyword>
<feature type="domain" description="Cytochrome oxidase subunit II copper A binding" evidence="20">
    <location>
        <begin position="91"/>
        <end position="223"/>
    </location>
</feature>
<keyword evidence="15 18" id="KW-0496">Mitochondrion</keyword>
<evidence type="ECO:0000256" key="7">
    <source>
        <dbReference type="ARBA" id="ARBA00022692"/>
    </source>
</evidence>
<evidence type="ECO:0000256" key="19">
    <source>
        <dbReference type="SAM" id="Phobius"/>
    </source>
</evidence>
<dbReference type="CDD" id="cd13912">
    <property type="entry name" value="CcO_II_C"/>
    <property type="match status" value="1"/>
</dbReference>
<dbReference type="InterPro" id="IPR008972">
    <property type="entry name" value="Cupredoxin"/>
</dbReference>
<dbReference type="InterPro" id="IPR011759">
    <property type="entry name" value="Cyt_c_oxidase_su2_TM_dom"/>
</dbReference>
<protein>
    <recommendedName>
        <fullName evidence="4 18">Cytochrome c oxidase subunit 2</fullName>
    </recommendedName>
</protein>
<sequence length="225" mass="26222">MNIWYNLNLLDACSPNMEWMIKFHDFTLMVMFLITIVIFFILMKILMSLYICLNIESQLIEVVWTILPVIVLTLMAIPSLKILYLMDEMYTPLMSIKCIGHQWYWSYEMPDFNNLTFDSFMNKNLDKIDVFRLLDVDSRLVTPMNLQIRLLISSEDVIHSFAVPSMGLKVDGIPGRVNQLNLLINRPGLYFGQCSEICGANHSFMPIVIESTSLKNFLNWIKDMN</sequence>
<dbReference type="SUPFAM" id="SSF81464">
    <property type="entry name" value="Cytochrome c oxidase subunit II-like, transmembrane region"/>
    <property type="match status" value="1"/>
</dbReference>
<evidence type="ECO:0000256" key="15">
    <source>
        <dbReference type="ARBA" id="ARBA00023128"/>
    </source>
</evidence>
<evidence type="ECO:0000256" key="14">
    <source>
        <dbReference type="ARBA" id="ARBA00023008"/>
    </source>
</evidence>
<evidence type="ECO:0000256" key="1">
    <source>
        <dbReference type="ARBA" id="ARBA00004448"/>
    </source>
</evidence>
<keyword evidence="9 18" id="KW-0999">Mitochondrion inner membrane</keyword>
<evidence type="ECO:0000256" key="6">
    <source>
        <dbReference type="ARBA" id="ARBA00022660"/>
    </source>
</evidence>
<dbReference type="PROSITE" id="PS50999">
    <property type="entry name" value="COX2_TM"/>
    <property type="match status" value="1"/>
</dbReference>
<name>A0A3Q8U9V7_9HYME</name>
<evidence type="ECO:0000256" key="4">
    <source>
        <dbReference type="ARBA" id="ARBA00015946"/>
    </source>
</evidence>
<dbReference type="InterPro" id="IPR002429">
    <property type="entry name" value="CcO_II-like_C"/>
</dbReference>
<evidence type="ECO:0000256" key="5">
    <source>
        <dbReference type="ARBA" id="ARBA00022448"/>
    </source>
</evidence>
<comment type="subcellular location">
    <subcellularLocation>
        <location evidence="1 18">Mitochondrion inner membrane</location>
        <topology evidence="1 18">Multi-pass membrane protein</topology>
    </subcellularLocation>
</comment>
<feature type="domain" description="Cytochrome oxidase subunit II transmembrane region profile" evidence="21">
    <location>
        <begin position="1"/>
        <end position="90"/>
    </location>
</feature>
<comment type="similarity">
    <text evidence="2 18">Belongs to the cytochrome c oxidase subunit 2 family.</text>
</comment>
<dbReference type="SUPFAM" id="SSF49503">
    <property type="entry name" value="Cupredoxins"/>
    <property type="match status" value="1"/>
</dbReference>
<feature type="transmembrane region" description="Helical" evidence="19">
    <location>
        <begin position="63"/>
        <end position="84"/>
    </location>
</feature>
<evidence type="ECO:0000256" key="18">
    <source>
        <dbReference type="RuleBase" id="RU000457"/>
    </source>
</evidence>
<dbReference type="InterPro" id="IPR045187">
    <property type="entry name" value="CcO_II"/>
</dbReference>